<keyword evidence="1" id="KW-1133">Transmembrane helix</keyword>
<dbReference type="GO" id="GO:0003677">
    <property type="term" value="F:DNA binding"/>
    <property type="evidence" value="ECO:0007669"/>
    <property type="project" value="InterPro"/>
</dbReference>
<dbReference type="OrthoDB" id="419058at2"/>
<dbReference type="InterPro" id="IPR007111">
    <property type="entry name" value="NACHT_NTPase"/>
</dbReference>
<dbReference type="Gene3D" id="3.40.50.300">
    <property type="entry name" value="P-loop containing nucleotide triphosphate hydrolases"/>
    <property type="match status" value="1"/>
</dbReference>
<keyword evidence="1" id="KW-0812">Transmembrane</keyword>
<dbReference type="Gene3D" id="1.10.260.40">
    <property type="entry name" value="lambda repressor-like DNA-binding domains"/>
    <property type="match status" value="1"/>
</dbReference>
<evidence type="ECO:0000313" key="4">
    <source>
        <dbReference type="Proteomes" id="UP000185696"/>
    </source>
</evidence>
<dbReference type="SUPFAM" id="SSF52540">
    <property type="entry name" value="P-loop containing nucleoside triphosphate hydrolases"/>
    <property type="match status" value="1"/>
</dbReference>
<feature type="transmembrane region" description="Helical" evidence="1">
    <location>
        <begin position="452"/>
        <end position="471"/>
    </location>
</feature>
<feature type="transmembrane region" description="Helical" evidence="1">
    <location>
        <begin position="588"/>
        <end position="617"/>
    </location>
</feature>
<dbReference type="CDD" id="cd00093">
    <property type="entry name" value="HTH_XRE"/>
    <property type="match status" value="1"/>
</dbReference>
<sequence length="718" mass="76992">MTSRFGVLLRQHRLQAELTQEALADRSGLGVRTVRGLETGERAEPRVATVRLLADALALDTGERVTLLAAAGHVDNPAPDPLAGAAYELAHAVRARWLREEEQRRVHDPYPLPVRWTPAPARLTDSWANIRRARAGERAAPLDLTGGLDGVVEVYRRIPSGRLVVLGRAGSGKTILTLRLVLGLLPSRAPTDPVPVVVGLGTWNPTTTDLRDWLVACLERDHPGLAAPGPTGSTLAAALVEADRVLPVLDGFDELADGLHRAALEALNATALPLVLTSRVDEYAAAVAGTDVLTAAGCVELADLTPADLADYLPRTTRKAGWEPVLAALPDPLAQVLTTPLMVGLARTVYSDTPDHDPAELLDEVRFPTAEAIEDHLLGDFVPTVYRNADPERAGRWLGHLADHLDRLGTRDLAWWRLGGPASTVVLTVAAALAVTCVDLVLEVYLLGLTGASLAVSAGLGTAFGLAGLLAQRIVLRRHGTVLDPARVRLRLRRGTGQTRVRVATRMTVGVVVGALVGLGLGGIRELARALGPDYVPTPVLVVTDAVVFAGMFGGTAAVVLGLMAAFETPVAVRSASDPAELLRANRTTVAVQLAVFAPVFTVVFVLVNWLTTVAWAQLPPELVWQVEFPWRWKHSVAVGLIGGLGGGLAYVLCLTAWGRWLVLARVWLPLTGRLPWTLPGFLEDAYRRGVLRRAGAVYQFRHARLQDHLARRHRSSA</sequence>
<dbReference type="SMART" id="SM00530">
    <property type="entry name" value="HTH_XRE"/>
    <property type="match status" value="1"/>
</dbReference>
<protein>
    <recommendedName>
        <fullName evidence="2">HTH cro/C1-type domain-containing protein</fullName>
    </recommendedName>
</protein>
<keyword evidence="1" id="KW-0472">Membrane</keyword>
<organism evidence="3 4">
    <name type="scientific">Actinophytocola xinjiangensis</name>
    <dbReference type="NCBI Taxonomy" id="485602"/>
    <lineage>
        <taxon>Bacteria</taxon>
        <taxon>Bacillati</taxon>
        <taxon>Actinomycetota</taxon>
        <taxon>Actinomycetes</taxon>
        <taxon>Pseudonocardiales</taxon>
        <taxon>Pseudonocardiaceae</taxon>
    </lineage>
</organism>
<dbReference type="AlphaFoldDB" id="A0A7Z0WGB2"/>
<feature type="transmembrane region" description="Helical" evidence="1">
    <location>
        <begin position="503"/>
        <end position="524"/>
    </location>
</feature>
<keyword evidence="4" id="KW-1185">Reference proteome</keyword>
<name>A0A7Z0WGB2_9PSEU</name>
<accession>A0A7Z0WGB2</accession>
<comment type="caution">
    <text evidence="3">The sequence shown here is derived from an EMBL/GenBank/DDBJ whole genome shotgun (WGS) entry which is preliminary data.</text>
</comment>
<dbReference type="Proteomes" id="UP000185696">
    <property type="component" value="Unassembled WGS sequence"/>
</dbReference>
<dbReference type="Pfam" id="PF13560">
    <property type="entry name" value="HTH_31"/>
    <property type="match status" value="1"/>
</dbReference>
<dbReference type="Pfam" id="PF05729">
    <property type="entry name" value="NACHT"/>
    <property type="match status" value="1"/>
</dbReference>
<dbReference type="RefSeq" id="WP_075136982.1">
    <property type="nucleotide sequence ID" value="NZ_MSIF01000023.1"/>
</dbReference>
<dbReference type="EMBL" id="MSIF01000023">
    <property type="protein sequence ID" value="OLF06173.1"/>
    <property type="molecule type" value="Genomic_DNA"/>
</dbReference>
<evidence type="ECO:0000259" key="2">
    <source>
        <dbReference type="PROSITE" id="PS50943"/>
    </source>
</evidence>
<feature type="domain" description="HTH cro/C1-type" evidence="2">
    <location>
        <begin position="9"/>
        <end position="64"/>
    </location>
</feature>
<evidence type="ECO:0000313" key="3">
    <source>
        <dbReference type="EMBL" id="OLF06173.1"/>
    </source>
</evidence>
<dbReference type="InterPro" id="IPR001387">
    <property type="entry name" value="Cro/C1-type_HTH"/>
</dbReference>
<feature type="transmembrane region" description="Helical" evidence="1">
    <location>
        <begin position="546"/>
        <end position="567"/>
    </location>
</feature>
<dbReference type="PROSITE" id="PS50943">
    <property type="entry name" value="HTH_CROC1"/>
    <property type="match status" value="1"/>
</dbReference>
<proteinExistence type="predicted"/>
<dbReference type="SUPFAM" id="SSF47413">
    <property type="entry name" value="lambda repressor-like DNA-binding domains"/>
    <property type="match status" value="1"/>
</dbReference>
<dbReference type="InterPro" id="IPR027417">
    <property type="entry name" value="P-loop_NTPase"/>
</dbReference>
<evidence type="ECO:0000256" key="1">
    <source>
        <dbReference type="SAM" id="Phobius"/>
    </source>
</evidence>
<dbReference type="InterPro" id="IPR010982">
    <property type="entry name" value="Lambda_DNA-bd_dom_sf"/>
</dbReference>
<feature type="transmembrane region" description="Helical" evidence="1">
    <location>
        <begin position="637"/>
        <end position="658"/>
    </location>
</feature>
<gene>
    <name evidence="3" type="ORF">BLA60_33105</name>
</gene>
<reference evidence="3 4" key="1">
    <citation type="submission" date="2016-12" db="EMBL/GenBank/DDBJ databases">
        <title>The draft genome sequence of Actinophytocola xinjiangensis.</title>
        <authorList>
            <person name="Wang W."/>
            <person name="Yuan L."/>
        </authorList>
    </citation>
    <scope>NUCLEOTIDE SEQUENCE [LARGE SCALE GENOMIC DNA]</scope>
    <source>
        <strain evidence="3 4">CGMCC 4.4663</strain>
    </source>
</reference>